<reference evidence="2" key="2">
    <citation type="submission" date="2020-07" db="EMBL/GenBank/DDBJ databases">
        <authorList>
            <person name="Vera ALvarez R."/>
            <person name="Arias-Moreno D.M."/>
            <person name="Jimenez-Jacinto V."/>
            <person name="Jimenez-Bremont J.F."/>
            <person name="Swaminathan K."/>
            <person name="Moose S.P."/>
            <person name="Guerrero-Gonzalez M.L."/>
            <person name="Marino-Ramirez L."/>
            <person name="Landsman D."/>
            <person name="Rodriguez-Kessler M."/>
            <person name="Delgado-Sanchez P."/>
        </authorList>
    </citation>
    <scope>NUCLEOTIDE SEQUENCE</scope>
    <source>
        <tissue evidence="2">Cladode</tissue>
    </source>
</reference>
<proteinExistence type="predicted"/>
<evidence type="ECO:0000256" key="1">
    <source>
        <dbReference type="SAM" id="Phobius"/>
    </source>
</evidence>
<organism evidence="2">
    <name type="scientific">Opuntia streptacantha</name>
    <name type="common">Prickly pear cactus</name>
    <name type="synonym">Opuntia cardona</name>
    <dbReference type="NCBI Taxonomy" id="393608"/>
    <lineage>
        <taxon>Eukaryota</taxon>
        <taxon>Viridiplantae</taxon>
        <taxon>Streptophyta</taxon>
        <taxon>Embryophyta</taxon>
        <taxon>Tracheophyta</taxon>
        <taxon>Spermatophyta</taxon>
        <taxon>Magnoliopsida</taxon>
        <taxon>eudicotyledons</taxon>
        <taxon>Gunneridae</taxon>
        <taxon>Pentapetalae</taxon>
        <taxon>Caryophyllales</taxon>
        <taxon>Cactineae</taxon>
        <taxon>Cactaceae</taxon>
        <taxon>Opuntioideae</taxon>
        <taxon>Opuntia</taxon>
    </lineage>
</organism>
<dbReference type="AlphaFoldDB" id="A0A7C9DGX6"/>
<keyword evidence="1" id="KW-1133">Transmembrane helix</keyword>
<reference evidence="2" key="1">
    <citation type="journal article" date="2013" name="J. Plant Res.">
        <title>Effect of fungi and light on seed germination of three Opuntia species from semiarid lands of central Mexico.</title>
        <authorList>
            <person name="Delgado-Sanchez P."/>
            <person name="Jimenez-Bremont J.F."/>
            <person name="Guerrero-Gonzalez Mde L."/>
            <person name="Flores J."/>
        </authorList>
    </citation>
    <scope>NUCLEOTIDE SEQUENCE</scope>
    <source>
        <tissue evidence="2">Cladode</tissue>
    </source>
</reference>
<protein>
    <submittedName>
        <fullName evidence="2">Uncharacterized protein</fullName>
    </submittedName>
</protein>
<accession>A0A7C9DGX6</accession>
<feature type="transmembrane region" description="Helical" evidence="1">
    <location>
        <begin position="20"/>
        <end position="40"/>
    </location>
</feature>
<keyword evidence="1" id="KW-0472">Membrane</keyword>
<keyword evidence="1" id="KW-0812">Transmembrane</keyword>
<dbReference type="EMBL" id="GISG01128350">
    <property type="protein sequence ID" value="MBA4642402.1"/>
    <property type="molecule type" value="Transcribed_RNA"/>
</dbReference>
<evidence type="ECO:0000313" key="2">
    <source>
        <dbReference type="EMBL" id="MBA4642402.1"/>
    </source>
</evidence>
<sequence length="99" mass="11540">MQVLTFLKPKCELRCCNCKFANRAVILVPYCCLRIGFLLYCGQLFISLYSGWDLYLLISVHMSLVCRQSQRWLICWYCHSVTSVDLDSFHASRKSKSNC</sequence>
<name>A0A7C9DGX6_OPUST</name>